<dbReference type="Proteomes" id="UP001054902">
    <property type="component" value="Unassembled WGS sequence"/>
</dbReference>
<evidence type="ECO:0000313" key="3">
    <source>
        <dbReference type="Proteomes" id="UP001054902"/>
    </source>
</evidence>
<dbReference type="EMBL" id="BLLK01000047">
    <property type="protein sequence ID" value="GFH54985.1"/>
    <property type="molecule type" value="Genomic_DNA"/>
</dbReference>
<proteinExistence type="predicted"/>
<accession>A0AAD3D1W1</accession>
<dbReference type="AlphaFoldDB" id="A0AAD3D1W1"/>
<organism evidence="2 3">
    <name type="scientific">Chaetoceros tenuissimus</name>
    <dbReference type="NCBI Taxonomy" id="426638"/>
    <lineage>
        <taxon>Eukaryota</taxon>
        <taxon>Sar</taxon>
        <taxon>Stramenopiles</taxon>
        <taxon>Ochrophyta</taxon>
        <taxon>Bacillariophyta</taxon>
        <taxon>Coscinodiscophyceae</taxon>
        <taxon>Chaetocerotophycidae</taxon>
        <taxon>Chaetocerotales</taxon>
        <taxon>Chaetocerotaceae</taxon>
        <taxon>Chaetoceros</taxon>
    </lineage>
</organism>
<sequence>MESRDEESTLNEHDFGQSHDENNSSIDPIIQQILIKGMRALIAGNGLVKFHKHLAKKLYILDQDRFSEADSEYNPNDEMQRVMLDTWTEELMRFLALKTITNDISEPCSLLPGFAVGIAWKALMLTPSIYSKVCFAMGNSNIFDHDPSDTGASVRNLKEKHKIKRHNVTLRAYDDYFDSHPPSLYWNFHKKESTKKKDDIFTSMIRQCGVETSFFTDPFATEVTTEVEKPMSPKMPLYDNE</sequence>
<comment type="caution">
    <text evidence="2">The sequence shown here is derived from an EMBL/GenBank/DDBJ whole genome shotgun (WGS) entry which is preliminary data.</text>
</comment>
<gene>
    <name evidence="2" type="ORF">CTEN210_11461</name>
</gene>
<feature type="compositionally biased region" description="Basic and acidic residues" evidence="1">
    <location>
        <begin position="1"/>
        <end position="22"/>
    </location>
</feature>
<reference evidence="2 3" key="1">
    <citation type="journal article" date="2021" name="Sci. Rep.">
        <title>The genome of the diatom Chaetoceros tenuissimus carries an ancient integrated fragment of an extant virus.</title>
        <authorList>
            <person name="Hongo Y."/>
            <person name="Kimura K."/>
            <person name="Takaki Y."/>
            <person name="Yoshida Y."/>
            <person name="Baba S."/>
            <person name="Kobayashi G."/>
            <person name="Nagasaki K."/>
            <person name="Hano T."/>
            <person name="Tomaru Y."/>
        </authorList>
    </citation>
    <scope>NUCLEOTIDE SEQUENCE [LARGE SCALE GENOMIC DNA]</scope>
    <source>
        <strain evidence="2 3">NIES-3715</strain>
    </source>
</reference>
<feature type="region of interest" description="Disordered" evidence="1">
    <location>
        <begin position="1"/>
        <end position="24"/>
    </location>
</feature>
<protein>
    <submittedName>
        <fullName evidence="2">Uncharacterized protein</fullName>
    </submittedName>
</protein>
<name>A0AAD3D1W1_9STRA</name>
<evidence type="ECO:0000256" key="1">
    <source>
        <dbReference type="SAM" id="MobiDB-lite"/>
    </source>
</evidence>
<evidence type="ECO:0000313" key="2">
    <source>
        <dbReference type="EMBL" id="GFH54985.1"/>
    </source>
</evidence>
<keyword evidence="3" id="KW-1185">Reference proteome</keyword>